<reference evidence="2" key="1">
    <citation type="journal article" date="2023" name="Mol. Phylogenet. Evol.">
        <title>Genome-scale phylogeny and comparative genomics of the fungal order Sordariales.</title>
        <authorList>
            <person name="Hensen N."/>
            <person name="Bonometti L."/>
            <person name="Westerberg I."/>
            <person name="Brannstrom I.O."/>
            <person name="Guillou S."/>
            <person name="Cros-Aarteil S."/>
            <person name="Calhoun S."/>
            <person name="Haridas S."/>
            <person name="Kuo A."/>
            <person name="Mondo S."/>
            <person name="Pangilinan J."/>
            <person name="Riley R."/>
            <person name="LaButti K."/>
            <person name="Andreopoulos B."/>
            <person name="Lipzen A."/>
            <person name="Chen C."/>
            <person name="Yan M."/>
            <person name="Daum C."/>
            <person name="Ng V."/>
            <person name="Clum A."/>
            <person name="Steindorff A."/>
            <person name="Ohm R.A."/>
            <person name="Martin F."/>
            <person name="Silar P."/>
            <person name="Natvig D.O."/>
            <person name="Lalanne C."/>
            <person name="Gautier V."/>
            <person name="Ament-Velasquez S.L."/>
            <person name="Kruys A."/>
            <person name="Hutchinson M.I."/>
            <person name="Powell A.J."/>
            <person name="Barry K."/>
            <person name="Miller A.N."/>
            <person name="Grigoriev I.V."/>
            <person name="Debuchy R."/>
            <person name="Gladieux P."/>
            <person name="Hiltunen Thoren M."/>
            <person name="Johannesson H."/>
        </authorList>
    </citation>
    <scope>NUCLEOTIDE SEQUENCE</scope>
    <source>
        <strain evidence="2">CBS 314.62</strain>
    </source>
</reference>
<feature type="compositionally biased region" description="Acidic residues" evidence="1">
    <location>
        <begin position="217"/>
        <end position="234"/>
    </location>
</feature>
<dbReference type="Proteomes" id="UP001270362">
    <property type="component" value="Unassembled WGS sequence"/>
</dbReference>
<feature type="region of interest" description="Disordered" evidence="1">
    <location>
        <begin position="29"/>
        <end position="132"/>
    </location>
</feature>
<sequence length="269" mass="29309">MAYTASLIPRTLGHRHDALPRAPTAANLASLPPFTVPSTRATVNTPPSTTKRCMPDDEGTASTSDARPTNRRKLNGHDPEASPPTPHSQDAHAPYQQPTPPETAPSPSPKTPPLRPQASSPPPPPPPPAQPQRFEAELRRAAIEWMTAEYAATPNGMSISPPAWFRRKPGNIRPVAWMKDWATGAVRPRCLRDDLVDGWSEARRADWVRSQSPESGSESDEDDEDEEDDEEADEDEKRGLGFEASPVVARTLGPMVSRGCRIFSAGMGF</sequence>
<dbReference type="AlphaFoldDB" id="A0AAE1C884"/>
<protein>
    <submittedName>
        <fullName evidence="2">Uncharacterized protein</fullName>
    </submittedName>
</protein>
<organism evidence="2 3">
    <name type="scientific">Podospora appendiculata</name>
    <dbReference type="NCBI Taxonomy" id="314037"/>
    <lineage>
        <taxon>Eukaryota</taxon>
        <taxon>Fungi</taxon>
        <taxon>Dikarya</taxon>
        <taxon>Ascomycota</taxon>
        <taxon>Pezizomycotina</taxon>
        <taxon>Sordariomycetes</taxon>
        <taxon>Sordariomycetidae</taxon>
        <taxon>Sordariales</taxon>
        <taxon>Podosporaceae</taxon>
        <taxon>Podospora</taxon>
    </lineage>
</organism>
<keyword evidence="3" id="KW-1185">Reference proteome</keyword>
<evidence type="ECO:0000313" key="2">
    <source>
        <dbReference type="EMBL" id="KAK3682531.1"/>
    </source>
</evidence>
<feature type="region of interest" description="Disordered" evidence="1">
    <location>
        <begin position="206"/>
        <end position="245"/>
    </location>
</feature>
<accession>A0AAE1C884</accession>
<evidence type="ECO:0000313" key="3">
    <source>
        <dbReference type="Proteomes" id="UP001270362"/>
    </source>
</evidence>
<comment type="caution">
    <text evidence="2">The sequence shown here is derived from an EMBL/GenBank/DDBJ whole genome shotgun (WGS) entry which is preliminary data.</text>
</comment>
<reference evidence="2" key="2">
    <citation type="submission" date="2023-06" db="EMBL/GenBank/DDBJ databases">
        <authorList>
            <consortium name="Lawrence Berkeley National Laboratory"/>
            <person name="Haridas S."/>
            <person name="Hensen N."/>
            <person name="Bonometti L."/>
            <person name="Westerberg I."/>
            <person name="Brannstrom I.O."/>
            <person name="Guillou S."/>
            <person name="Cros-Aarteil S."/>
            <person name="Calhoun S."/>
            <person name="Kuo A."/>
            <person name="Mondo S."/>
            <person name="Pangilinan J."/>
            <person name="Riley R."/>
            <person name="Labutti K."/>
            <person name="Andreopoulos B."/>
            <person name="Lipzen A."/>
            <person name="Chen C."/>
            <person name="Yanf M."/>
            <person name="Daum C."/>
            <person name="Ng V."/>
            <person name="Clum A."/>
            <person name="Steindorff A."/>
            <person name="Ohm R."/>
            <person name="Martin F."/>
            <person name="Silar P."/>
            <person name="Natvig D."/>
            <person name="Lalanne C."/>
            <person name="Gautier V."/>
            <person name="Ament-Velasquez S.L."/>
            <person name="Kruys A."/>
            <person name="Hutchinson M.I."/>
            <person name="Powell A.J."/>
            <person name="Barry K."/>
            <person name="Miller A.N."/>
            <person name="Grigoriev I.V."/>
            <person name="Debuchy R."/>
            <person name="Gladieux P."/>
            <person name="Thoren M.H."/>
            <person name="Johannesson H."/>
        </authorList>
    </citation>
    <scope>NUCLEOTIDE SEQUENCE</scope>
    <source>
        <strain evidence="2">CBS 314.62</strain>
    </source>
</reference>
<proteinExistence type="predicted"/>
<gene>
    <name evidence="2" type="ORF">B0T22DRAFT_444726</name>
</gene>
<feature type="compositionally biased region" description="Pro residues" evidence="1">
    <location>
        <begin position="97"/>
        <end position="130"/>
    </location>
</feature>
<feature type="compositionally biased region" description="Polar residues" evidence="1">
    <location>
        <begin position="36"/>
        <end position="51"/>
    </location>
</feature>
<evidence type="ECO:0000256" key="1">
    <source>
        <dbReference type="SAM" id="MobiDB-lite"/>
    </source>
</evidence>
<dbReference type="EMBL" id="JAULSO010000005">
    <property type="protein sequence ID" value="KAK3682531.1"/>
    <property type="molecule type" value="Genomic_DNA"/>
</dbReference>
<name>A0AAE1C884_9PEZI</name>